<comment type="pathway">
    <text evidence="1 8">Bacterial outer membrane biogenesis; LPS core biosynthesis.</text>
</comment>
<evidence type="ECO:0000256" key="8">
    <source>
        <dbReference type="RuleBase" id="RU365103"/>
    </source>
</evidence>
<dbReference type="HOGENOM" id="CLU_036146_2_1_10"/>
<proteinExistence type="inferred from homology"/>
<keyword evidence="8" id="KW-1003">Cell membrane</keyword>
<keyword evidence="8" id="KW-0472">Membrane</keyword>
<dbReference type="eggNOG" id="COG1519">
    <property type="taxonomic scope" value="Bacteria"/>
</dbReference>
<dbReference type="Gene3D" id="3.40.50.2000">
    <property type="entry name" value="Glycogen Phosphorylase B"/>
    <property type="match status" value="1"/>
</dbReference>
<keyword evidence="4 8" id="KW-0808">Transferase</keyword>
<comment type="catalytic activity">
    <reaction evidence="6 8">
        <text>lipid IVA (E. coli) + CMP-3-deoxy-beta-D-manno-octulosonate = alpha-Kdo-(2-&gt;6)-lipid IVA (E. coli) + CMP + H(+)</text>
        <dbReference type="Rhea" id="RHEA:28066"/>
        <dbReference type="ChEBI" id="CHEBI:15378"/>
        <dbReference type="ChEBI" id="CHEBI:58603"/>
        <dbReference type="ChEBI" id="CHEBI:60364"/>
        <dbReference type="ChEBI" id="CHEBI:60377"/>
        <dbReference type="ChEBI" id="CHEBI:85987"/>
        <dbReference type="EC" id="2.4.99.12"/>
    </reaction>
</comment>
<organism evidence="10 11">
    <name type="scientific">Melioribacter roseus (strain DSM 23840 / JCM 17771 / VKM B-2668 / P3M-2)</name>
    <dbReference type="NCBI Taxonomy" id="1191523"/>
    <lineage>
        <taxon>Bacteria</taxon>
        <taxon>Pseudomonadati</taxon>
        <taxon>Ignavibacteriota</taxon>
        <taxon>Ignavibacteria</taxon>
        <taxon>Ignavibacteriales</taxon>
        <taxon>Melioribacteraceae</taxon>
        <taxon>Melioribacter</taxon>
    </lineage>
</organism>
<keyword evidence="8" id="KW-1133">Transmembrane helix</keyword>
<keyword evidence="8" id="KW-0448">Lipopolysaccharide biosynthesis</keyword>
<dbReference type="Proteomes" id="UP000009011">
    <property type="component" value="Chromosome"/>
</dbReference>
<reference evidence="10 11" key="1">
    <citation type="journal article" date="2013" name="PLoS ONE">
        <title>Genomic analysis of Melioribacter roseus, facultatively anaerobic organotrophic bacterium representing a novel deep lineage within Bacteriodetes/Chlorobi group.</title>
        <authorList>
            <person name="Kadnikov V.V."/>
            <person name="Mardanov A.V."/>
            <person name="Podosokorskaya O.A."/>
            <person name="Gavrilov S.N."/>
            <person name="Kublanov I.V."/>
            <person name="Beletsky A.V."/>
            <person name="Bonch-Osmolovskaya E.A."/>
            <person name="Ravin N.V."/>
        </authorList>
    </citation>
    <scope>NUCLEOTIDE SEQUENCE [LARGE SCALE GENOMIC DNA]</scope>
    <source>
        <strain evidence="11">JCM 17771 / P3M-2</strain>
    </source>
</reference>
<protein>
    <recommendedName>
        <fullName evidence="3 8">3-deoxy-D-manno-octulosonic acid transferase</fullName>
        <shortName evidence="8">Kdo transferase</shortName>
        <ecNumber evidence="2 8">2.4.99.12</ecNumber>
    </recommendedName>
    <alternativeName>
        <fullName evidence="5 8">Lipid IV(A) 3-deoxy-D-manno-octulosonic acid transferase</fullName>
    </alternativeName>
</protein>
<evidence type="ECO:0000259" key="9">
    <source>
        <dbReference type="Pfam" id="PF04413"/>
    </source>
</evidence>
<dbReference type="GO" id="GO:0009244">
    <property type="term" value="P:lipopolysaccharide core region biosynthetic process"/>
    <property type="evidence" value="ECO:0007669"/>
    <property type="project" value="UniProtKB-UniRule"/>
</dbReference>
<dbReference type="PANTHER" id="PTHR42755">
    <property type="entry name" value="3-DEOXY-MANNO-OCTULOSONATE CYTIDYLYLTRANSFERASE"/>
    <property type="match status" value="1"/>
</dbReference>
<evidence type="ECO:0000256" key="1">
    <source>
        <dbReference type="ARBA" id="ARBA00004713"/>
    </source>
</evidence>
<evidence type="ECO:0000313" key="10">
    <source>
        <dbReference type="EMBL" id="AFN74796.1"/>
    </source>
</evidence>
<dbReference type="UniPathway" id="UPA00958"/>
<dbReference type="Pfam" id="PF04413">
    <property type="entry name" value="Glycos_transf_N"/>
    <property type="match status" value="1"/>
</dbReference>
<dbReference type="InterPro" id="IPR039901">
    <property type="entry name" value="Kdotransferase"/>
</dbReference>
<dbReference type="InterPro" id="IPR038107">
    <property type="entry name" value="Glycos_transf_N_sf"/>
</dbReference>
<evidence type="ECO:0000256" key="5">
    <source>
        <dbReference type="ARBA" id="ARBA00031445"/>
    </source>
</evidence>
<dbReference type="RefSeq" id="WP_014856230.1">
    <property type="nucleotide sequence ID" value="NC_018178.1"/>
</dbReference>
<sequence length="424" mass="49145">MKRFWQIVYNIFFYPLSALLKAVSPLVGGKIRMSVQERERLFENLIIAMADIDRSKKMVWFHASSMGEFEQAKPIVEKLKQERDILVLATFFSPSGYRNSVKYPHADIISYMPFDRIKDVKRFLDITQPDLVIFMRYDIWPNTIWQLEKRGIPYLIADATMRPGSNRLLPVIRSFHKYVFDSAAKILTVSENDAINFLKFGLSPEKVAPVGDTRFDRVYIKSMTAREKKIINEDVLKHKKVLVLGSVWETDEEVIFPALIKLMKYAPELIIIVVPHEPDLIHLEKIENDFYKKFPTIRFSLMNDYKDERVIIVDSVGILLTLYSYADAAYVGGSFRQIHNVLEPAVYSIPVVYGPKIETSQEAIQMHKLGGGIIIKNKKEAYKTFRRLFTDDDYRKKAGEIAGEFVKKNTGATDKILKEIYKYI</sequence>
<accession>I7A4G8</accession>
<dbReference type="GO" id="GO:0043842">
    <property type="term" value="F:Kdo transferase activity"/>
    <property type="evidence" value="ECO:0007669"/>
    <property type="project" value="UniProtKB-EC"/>
</dbReference>
<dbReference type="STRING" id="1191523.MROS_1559"/>
<dbReference type="EMBL" id="CP003557">
    <property type="protein sequence ID" value="AFN74796.1"/>
    <property type="molecule type" value="Genomic_DNA"/>
</dbReference>
<feature type="active site" description="Proton acceptor" evidence="7">
    <location>
        <position position="68"/>
    </location>
</feature>
<dbReference type="PANTHER" id="PTHR42755:SF1">
    <property type="entry name" value="3-DEOXY-D-MANNO-OCTULOSONIC ACID TRANSFERASE, MITOCHONDRIAL-RELATED"/>
    <property type="match status" value="1"/>
</dbReference>
<dbReference type="KEGG" id="mro:MROS_1559"/>
<dbReference type="InterPro" id="IPR007507">
    <property type="entry name" value="Glycos_transf_N"/>
</dbReference>
<keyword evidence="8" id="KW-0812">Transmembrane</keyword>
<evidence type="ECO:0000256" key="4">
    <source>
        <dbReference type="ARBA" id="ARBA00022679"/>
    </source>
</evidence>
<gene>
    <name evidence="10" type="ordered locus">MROS_1559</name>
</gene>
<dbReference type="AlphaFoldDB" id="I7A4G8"/>
<dbReference type="GO" id="GO:0009245">
    <property type="term" value="P:lipid A biosynthetic process"/>
    <property type="evidence" value="ECO:0007669"/>
    <property type="project" value="TreeGrafter"/>
</dbReference>
<keyword evidence="11" id="KW-1185">Reference proteome</keyword>
<evidence type="ECO:0000256" key="3">
    <source>
        <dbReference type="ARBA" id="ARBA00019077"/>
    </source>
</evidence>
<name>I7A4G8_MELRP</name>
<comment type="subcellular location">
    <subcellularLocation>
        <location evidence="8">Cell membrane</location>
    </subcellularLocation>
</comment>
<dbReference type="Gene3D" id="3.40.50.11720">
    <property type="entry name" value="3-Deoxy-D-manno-octulosonic-acid transferase, N-terminal domain"/>
    <property type="match status" value="1"/>
</dbReference>
<dbReference type="OrthoDB" id="9789797at2"/>
<dbReference type="SUPFAM" id="SSF53756">
    <property type="entry name" value="UDP-Glycosyltransferase/glycogen phosphorylase"/>
    <property type="match status" value="1"/>
</dbReference>
<evidence type="ECO:0000313" key="11">
    <source>
        <dbReference type="Proteomes" id="UP000009011"/>
    </source>
</evidence>
<evidence type="ECO:0000256" key="7">
    <source>
        <dbReference type="PIRSR" id="PIRSR639901-1"/>
    </source>
</evidence>
<comment type="similarity">
    <text evidence="8">Belongs to the glycosyltransferase group 1 family.</text>
</comment>
<dbReference type="EC" id="2.4.99.12" evidence="2 8"/>
<dbReference type="GO" id="GO:0005886">
    <property type="term" value="C:plasma membrane"/>
    <property type="evidence" value="ECO:0007669"/>
    <property type="project" value="UniProtKB-SubCell"/>
</dbReference>
<feature type="domain" description="3-deoxy-D-manno-octulosonic-acid transferase N-terminal" evidence="9">
    <location>
        <begin position="48"/>
        <end position="216"/>
    </location>
</feature>
<evidence type="ECO:0000256" key="2">
    <source>
        <dbReference type="ARBA" id="ARBA00012621"/>
    </source>
</evidence>
<feature type="transmembrane region" description="Helical" evidence="8">
    <location>
        <begin position="7"/>
        <end position="28"/>
    </location>
</feature>
<comment type="function">
    <text evidence="8">Involved in lipopolysaccharide (LPS) biosynthesis. Catalyzes the transfer of 3-deoxy-D-manno-octulosonate (Kdo) residue(s) from CMP-Kdo to lipid IV(A), the tetraacyldisaccharide-1,4'-bisphosphate precursor of lipid A.</text>
</comment>
<evidence type="ECO:0000256" key="6">
    <source>
        <dbReference type="ARBA" id="ARBA00049183"/>
    </source>
</evidence>